<dbReference type="Gene3D" id="2.30.110.10">
    <property type="entry name" value="Electron Transport, Fmn-binding Protein, Chain A"/>
    <property type="match status" value="1"/>
</dbReference>
<dbReference type="PANTHER" id="PTHR43567:SF5">
    <property type="entry name" value="HYPOTHETICAL CYTOSOLIC PROTEIN"/>
    <property type="match status" value="1"/>
</dbReference>
<gene>
    <name evidence="3" type="ORF">SDC9_53187</name>
</gene>
<organism evidence="3">
    <name type="scientific">bioreactor metagenome</name>
    <dbReference type="NCBI Taxonomy" id="1076179"/>
    <lineage>
        <taxon>unclassified sequences</taxon>
        <taxon>metagenomes</taxon>
        <taxon>ecological metagenomes</taxon>
    </lineage>
</organism>
<evidence type="ECO:0000313" key="3">
    <source>
        <dbReference type="EMBL" id="MPM06884.1"/>
    </source>
</evidence>
<comment type="caution">
    <text evidence="3">The sequence shown here is derived from an EMBL/GenBank/DDBJ whole genome shotgun (WGS) entry which is preliminary data.</text>
</comment>
<dbReference type="Pfam" id="PF01613">
    <property type="entry name" value="Flavin_Reduct"/>
    <property type="match status" value="1"/>
</dbReference>
<dbReference type="GO" id="GO:0010181">
    <property type="term" value="F:FMN binding"/>
    <property type="evidence" value="ECO:0007669"/>
    <property type="project" value="InterPro"/>
</dbReference>
<dbReference type="InterPro" id="IPR002563">
    <property type="entry name" value="Flavin_Rdtase-like_dom"/>
</dbReference>
<sequence length="172" mass="18959">MEINEIFELVPQAAEQLPRGAFLTAGGSCWNPMTIGWAQFGVIWGKPIVTVLVRKSRHTFGLIEQTDVFTVSVPKSGELAKALAFCGSKSGRNVDKERESGLTRLPARAGGADGVKECGSFFECRIVNKRMLDLDELDPELRSRYYGANQALPNGDPHMLYFGEMLGVYKQS</sequence>
<accession>A0A644WXW9</accession>
<dbReference type="SUPFAM" id="SSF50475">
    <property type="entry name" value="FMN-binding split barrel"/>
    <property type="match status" value="1"/>
</dbReference>
<evidence type="ECO:0000256" key="1">
    <source>
        <dbReference type="ARBA" id="ARBA00038054"/>
    </source>
</evidence>
<proteinExistence type="inferred from homology"/>
<reference evidence="3" key="1">
    <citation type="submission" date="2019-08" db="EMBL/GenBank/DDBJ databases">
        <authorList>
            <person name="Kucharzyk K."/>
            <person name="Murdoch R.W."/>
            <person name="Higgins S."/>
            <person name="Loffler F."/>
        </authorList>
    </citation>
    <scope>NUCLEOTIDE SEQUENCE</scope>
</reference>
<dbReference type="PANTHER" id="PTHR43567">
    <property type="entry name" value="FLAVOREDOXIN-RELATED-RELATED"/>
    <property type="match status" value="1"/>
</dbReference>
<dbReference type="AlphaFoldDB" id="A0A644WXW9"/>
<dbReference type="InterPro" id="IPR052174">
    <property type="entry name" value="Flavoredoxin"/>
</dbReference>
<protein>
    <recommendedName>
        <fullName evidence="2">Flavin reductase like domain-containing protein</fullName>
    </recommendedName>
</protein>
<name>A0A644WXW9_9ZZZZ</name>
<dbReference type="EMBL" id="VSSQ01001275">
    <property type="protein sequence ID" value="MPM06884.1"/>
    <property type="molecule type" value="Genomic_DNA"/>
</dbReference>
<feature type="domain" description="Flavin reductase like" evidence="2">
    <location>
        <begin position="44"/>
        <end position="131"/>
    </location>
</feature>
<evidence type="ECO:0000259" key="2">
    <source>
        <dbReference type="Pfam" id="PF01613"/>
    </source>
</evidence>
<dbReference type="InterPro" id="IPR012349">
    <property type="entry name" value="Split_barrel_FMN-bd"/>
</dbReference>
<comment type="similarity">
    <text evidence="1">Belongs to the flavoredoxin family.</text>
</comment>